<comment type="similarity">
    <text evidence="10">Belongs to the G-protein coupled receptor 1 family. Vasopressin/oxytocin receptor subfamily.</text>
</comment>
<keyword evidence="9 10" id="KW-0807">Transducer</keyword>
<evidence type="ECO:0000313" key="13">
    <source>
        <dbReference type="Proteomes" id="UP000037069"/>
    </source>
</evidence>
<keyword evidence="4 10" id="KW-1133">Transmembrane helix</keyword>
<dbReference type="SMART" id="SM01381">
    <property type="entry name" value="7TM_GPCR_Srsx"/>
    <property type="match status" value="1"/>
</dbReference>
<dbReference type="SUPFAM" id="SSF81321">
    <property type="entry name" value="Family A G protein-coupled receptor-like"/>
    <property type="match status" value="1"/>
</dbReference>
<evidence type="ECO:0000259" key="11">
    <source>
        <dbReference type="PROSITE" id="PS50262"/>
    </source>
</evidence>
<feature type="transmembrane region" description="Helical" evidence="10">
    <location>
        <begin position="49"/>
        <end position="71"/>
    </location>
</feature>
<dbReference type="InterPro" id="IPR001817">
    <property type="entry name" value="Vasoprsn_rcpt"/>
</dbReference>
<dbReference type="PANTHER" id="PTHR24241:SF59">
    <property type="entry name" value="ADIPOKINETIC HORMONE RECEPTOR, ISOFORM C"/>
    <property type="match status" value="1"/>
</dbReference>
<evidence type="ECO:0000256" key="8">
    <source>
        <dbReference type="ARBA" id="ARBA00023180"/>
    </source>
</evidence>
<keyword evidence="5 10" id="KW-0297">G-protein coupled receptor</keyword>
<dbReference type="GO" id="GO:0005000">
    <property type="term" value="F:vasopressin receptor activity"/>
    <property type="evidence" value="ECO:0007669"/>
    <property type="project" value="InterPro"/>
</dbReference>
<dbReference type="PRINTS" id="PR00896">
    <property type="entry name" value="VASOPRESSINR"/>
</dbReference>
<evidence type="ECO:0000256" key="4">
    <source>
        <dbReference type="ARBA" id="ARBA00022989"/>
    </source>
</evidence>
<feature type="transmembrane region" description="Helical" evidence="10">
    <location>
        <begin position="83"/>
        <end position="108"/>
    </location>
</feature>
<evidence type="ECO:0000256" key="6">
    <source>
        <dbReference type="ARBA" id="ARBA00023136"/>
    </source>
</evidence>
<dbReference type="Proteomes" id="UP000037069">
    <property type="component" value="Unassembled WGS sequence"/>
</dbReference>
<dbReference type="GO" id="GO:0042277">
    <property type="term" value="F:peptide binding"/>
    <property type="evidence" value="ECO:0007669"/>
    <property type="project" value="TreeGrafter"/>
</dbReference>
<reference evidence="12 13" key="1">
    <citation type="journal article" date="2015" name="Nat. Commun.">
        <title>Lucilia cuprina genome unlocks parasitic fly biology to underpin future interventions.</title>
        <authorList>
            <person name="Anstead C.A."/>
            <person name="Korhonen P.K."/>
            <person name="Young N.D."/>
            <person name="Hall R.S."/>
            <person name="Jex A.R."/>
            <person name="Murali S.C."/>
            <person name="Hughes D.S."/>
            <person name="Lee S.F."/>
            <person name="Perry T."/>
            <person name="Stroehlein A.J."/>
            <person name="Ansell B.R."/>
            <person name="Breugelmans B."/>
            <person name="Hofmann A."/>
            <person name="Qu J."/>
            <person name="Dugan S."/>
            <person name="Lee S.L."/>
            <person name="Chao H."/>
            <person name="Dinh H."/>
            <person name="Han Y."/>
            <person name="Doddapaneni H.V."/>
            <person name="Worley K.C."/>
            <person name="Muzny D.M."/>
            <person name="Ioannidis P."/>
            <person name="Waterhouse R.M."/>
            <person name="Zdobnov E.M."/>
            <person name="James P.J."/>
            <person name="Bagnall N.H."/>
            <person name="Kotze A.C."/>
            <person name="Gibbs R.A."/>
            <person name="Richards S."/>
            <person name="Batterham P."/>
            <person name="Gasser R.B."/>
        </authorList>
    </citation>
    <scope>NUCLEOTIDE SEQUENCE [LARGE SCALE GENOMIC DNA]</scope>
    <source>
        <strain evidence="12 13">LS</strain>
        <tissue evidence="12">Full body</tissue>
    </source>
</reference>
<name>A0A0L0BNA9_LUCCU</name>
<protein>
    <recommendedName>
        <fullName evidence="11">G-protein coupled receptors family 1 profile domain-containing protein</fullName>
    </recommendedName>
</protein>
<keyword evidence="2" id="KW-1003">Cell membrane</keyword>
<dbReference type="InterPro" id="IPR000276">
    <property type="entry name" value="GPCR_Rhodpsn"/>
</dbReference>
<dbReference type="Pfam" id="PF00001">
    <property type="entry name" value="7tm_1"/>
    <property type="match status" value="1"/>
</dbReference>
<proteinExistence type="inferred from homology"/>
<dbReference type="PROSITE" id="PS00237">
    <property type="entry name" value="G_PROTEIN_RECEP_F1_1"/>
    <property type="match status" value="1"/>
</dbReference>
<comment type="subcellular location">
    <subcellularLocation>
        <location evidence="1 10">Cell membrane</location>
        <topology evidence="1 10">Multi-pass membrane protein</topology>
    </subcellularLocation>
</comment>
<evidence type="ECO:0000256" key="7">
    <source>
        <dbReference type="ARBA" id="ARBA00023170"/>
    </source>
</evidence>
<feature type="transmembrane region" description="Helical" evidence="10">
    <location>
        <begin position="271"/>
        <end position="293"/>
    </location>
</feature>
<dbReference type="PRINTS" id="PR00237">
    <property type="entry name" value="GPCRRHODOPSN"/>
</dbReference>
<dbReference type="STRING" id="7375.A0A0L0BNA9"/>
<evidence type="ECO:0000256" key="9">
    <source>
        <dbReference type="ARBA" id="ARBA00023224"/>
    </source>
</evidence>
<dbReference type="OMA" id="LHQDPHE"/>
<dbReference type="InterPro" id="IPR017452">
    <property type="entry name" value="GPCR_Rhodpsn_7TM"/>
</dbReference>
<evidence type="ECO:0000256" key="10">
    <source>
        <dbReference type="RuleBase" id="RU046427"/>
    </source>
</evidence>
<feature type="transmembrane region" description="Helical" evidence="10">
    <location>
        <begin position="208"/>
        <end position="233"/>
    </location>
</feature>
<dbReference type="Gene3D" id="1.20.1070.10">
    <property type="entry name" value="Rhodopsin 7-helix transmembrane proteins"/>
    <property type="match status" value="1"/>
</dbReference>
<feature type="domain" description="G-protein coupled receptors family 1 profile" evidence="11">
    <location>
        <begin position="62"/>
        <end position="324"/>
    </location>
</feature>
<dbReference type="GO" id="GO:0005886">
    <property type="term" value="C:plasma membrane"/>
    <property type="evidence" value="ECO:0007669"/>
    <property type="project" value="UniProtKB-SubCell"/>
</dbReference>
<comment type="caution">
    <text evidence="12">The sequence shown here is derived from an EMBL/GenBank/DDBJ whole genome shotgun (WGS) entry which is preliminary data.</text>
</comment>
<feature type="transmembrane region" description="Helical" evidence="10">
    <location>
        <begin position="305"/>
        <end position="327"/>
    </location>
</feature>
<evidence type="ECO:0000313" key="12">
    <source>
        <dbReference type="EMBL" id="KNC20759.1"/>
    </source>
</evidence>
<dbReference type="FunFam" id="1.20.1070.10:FF:000275">
    <property type="entry name" value="Gonadotropin-releasing hormone II receptor"/>
    <property type="match status" value="1"/>
</dbReference>
<dbReference type="CDD" id="cd15382">
    <property type="entry name" value="7tmA_AKHR"/>
    <property type="match status" value="1"/>
</dbReference>
<evidence type="ECO:0000256" key="1">
    <source>
        <dbReference type="ARBA" id="ARBA00004651"/>
    </source>
</evidence>
<gene>
    <name evidence="12" type="ORF">FF38_07910</name>
</gene>
<evidence type="ECO:0000256" key="5">
    <source>
        <dbReference type="ARBA" id="ARBA00023040"/>
    </source>
</evidence>
<dbReference type="OrthoDB" id="6435638at2759"/>
<dbReference type="EMBL" id="JRES01001704">
    <property type="protein sequence ID" value="KNC20759.1"/>
    <property type="molecule type" value="Genomic_DNA"/>
</dbReference>
<sequence>MIKMPESEINEKIYDHRVLTDWSNVNNNTNGTMHYSKDMIFNDGHRLSITVYSFLFVISAIGNSTVLYLLTKRRLRGPSRIDIMLMHLAIADLMVTFLLMPLEIAWAYTVQWKSTDFVCRLMSFFRVFGLYLSSFVLVCISIDRYYAIIKPLNLSTNRGRIMLVIAWCSSILCSLPQAYVFHLEEHPKVKGYYQCVTFHSFASEFHKLFYNIANMCAMYACPLITFIYCYGAIYVEIYRKSQRIVKGIERFRRSNDDVLSRAKKRTLKMTITIVIVFIICWTPYYIICMWYWIDKSSVDEVSSLIRKGLFIFACTNSCMNPIVYGAFNIRGRISHNHTQSTMSNRHTSLYQRGDSSNQLPKHLLNMNGGSGKIPTTNSLATQENNTNKLNSLTTAEKQNKDNETTAMICINCGDSIELANLQKS</sequence>
<evidence type="ECO:0000256" key="2">
    <source>
        <dbReference type="ARBA" id="ARBA00022475"/>
    </source>
</evidence>
<dbReference type="PROSITE" id="PS50262">
    <property type="entry name" value="G_PROTEIN_RECEP_F1_2"/>
    <property type="match status" value="1"/>
</dbReference>
<keyword evidence="3 10" id="KW-0812">Transmembrane</keyword>
<keyword evidence="7 10" id="KW-0675">Receptor</keyword>
<keyword evidence="6 10" id="KW-0472">Membrane</keyword>
<keyword evidence="13" id="KW-1185">Reference proteome</keyword>
<evidence type="ECO:0000256" key="3">
    <source>
        <dbReference type="ARBA" id="ARBA00022692"/>
    </source>
</evidence>
<dbReference type="AlphaFoldDB" id="A0A0L0BNA9"/>
<dbReference type="GO" id="GO:0097003">
    <property type="term" value="F:adipokinetic hormone receptor activity"/>
    <property type="evidence" value="ECO:0007669"/>
    <property type="project" value="TreeGrafter"/>
</dbReference>
<dbReference type="PANTHER" id="PTHR24241">
    <property type="entry name" value="NEUROPEPTIDE RECEPTOR-RELATED G-PROTEIN COUPLED RECEPTOR"/>
    <property type="match status" value="1"/>
</dbReference>
<feature type="transmembrane region" description="Helical" evidence="10">
    <location>
        <begin position="128"/>
        <end position="149"/>
    </location>
</feature>
<accession>A0A0L0BNA9</accession>
<organism evidence="12 13">
    <name type="scientific">Lucilia cuprina</name>
    <name type="common">Green bottle fly</name>
    <name type="synonym">Australian sheep blowfly</name>
    <dbReference type="NCBI Taxonomy" id="7375"/>
    <lineage>
        <taxon>Eukaryota</taxon>
        <taxon>Metazoa</taxon>
        <taxon>Ecdysozoa</taxon>
        <taxon>Arthropoda</taxon>
        <taxon>Hexapoda</taxon>
        <taxon>Insecta</taxon>
        <taxon>Pterygota</taxon>
        <taxon>Neoptera</taxon>
        <taxon>Endopterygota</taxon>
        <taxon>Diptera</taxon>
        <taxon>Brachycera</taxon>
        <taxon>Muscomorpha</taxon>
        <taxon>Oestroidea</taxon>
        <taxon>Calliphoridae</taxon>
        <taxon>Luciliinae</taxon>
        <taxon>Lucilia</taxon>
    </lineage>
</organism>
<feature type="transmembrane region" description="Helical" evidence="10">
    <location>
        <begin position="161"/>
        <end position="181"/>
    </location>
</feature>
<keyword evidence="8 10" id="KW-0325">Glycoprotein</keyword>
<dbReference type="GO" id="GO:0032870">
    <property type="term" value="P:cellular response to hormone stimulus"/>
    <property type="evidence" value="ECO:0007669"/>
    <property type="project" value="TreeGrafter"/>
</dbReference>